<evidence type="ECO:0000313" key="9">
    <source>
        <dbReference type="EMBL" id="MBN8205940.1"/>
    </source>
</evidence>
<gene>
    <name evidence="9" type="ORF">JF543_08190</name>
</gene>
<evidence type="ECO:0000256" key="6">
    <source>
        <dbReference type="ARBA" id="ARBA00023136"/>
    </source>
</evidence>
<evidence type="ECO:0000256" key="5">
    <source>
        <dbReference type="ARBA" id="ARBA00022989"/>
    </source>
</evidence>
<name>A0A939IRM5_9MICO</name>
<comment type="caution">
    <text evidence="9">The sequence shown here is derived from an EMBL/GenBank/DDBJ whole genome shotgun (WGS) entry which is preliminary data.</text>
</comment>
<keyword evidence="5 7" id="KW-1133">Transmembrane helix</keyword>
<dbReference type="InterPro" id="IPR035906">
    <property type="entry name" value="MetI-like_sf"/>
</dbReference>
<comment type="similarity">
    <text evidence="7">Belongs to the binding-protein-dependent transport system permease family.</text>
</comment>
<evidence type="ECO:0000256" key="1">
    <source>
        <dbReference type="ARBA" id="ARBA00004651"/>
    </source>
</evidence>
<evidence type="ECO:0000256" key="2">
    <source>
        <dbReference type="ARBA" id="ARBA00022448"/>
    </source>
</evidence>
<dbReference type="EMBL" id="JAEMWU010000001">
    <property type="protein sequence ID" value="MBN8205940.1"/>
    <property type="molecule type" value="Genomic_DNA"/>
</dbReference>
<feature type="transmembrane region" description="Helical" evidence="7">
    <location>
        <begin position="116"/>
        <end position="136"/>
    </location>
</feature>
<keyword evidence="2 7" id="KW-0813">Transport</keyword>
<dbReference type="PANTHER" id="PTHR30193">
    <property type="entry name" value="ABC TRANSPORTER PERMEASE PROTEIN"/>
    <property type="match status" value="1"/>
</dbReference>
<accession>A0A939IRM5</accession>
<feature type="transmembrane region" description="Helical" evidence="7">
    <location>
        <begin position="164"/>
        <end position="189"/>
    </location>
</feature>
<dbReference type="GO" id="GO:0005886">
    <property type="term" value="C:plasma membrane"/>
    <property type="evidence" value="ECO:0007669"/>
    <property type="project" value="UniProtKB-SubCell"/>
</dbReference>
<evidence type="ECO:0000256" key="7">
    <source>
        <dbReference type="RuleBase" id="RU363032"/>
    </source>
</evidence>
<dbReference type="GO" id="GO:0055085">
    <property type="term" value="P:transmembrane transport"/>
    <property type="evidence" value="ECO:0007669"/>
    <property type="project" value="InterPro"/>
</dbReference>
<dbReference type="CDD" id="cd06261">
    <property type="entry name" value="TM_PBP2"/>
    <property type="match status" value="1"/>
</dbReference>
<evidence type="ECO:0000256" key="3">
    <source>
        <dbReference type="ARBA" id="ARBA00022475"/>
    </source>
</evidence>
<dbReference type="Gene3D" id="1.10.3720.10">
    <property type="entry name" value="MetI-like"/>
    <property type="match status" value="1"/>
</dbReference>
<feature type="transmembrane region" description="Helical" evidence="7">
    <location>
        <begin position="83"/>
        <end position="104"/>
    </location>
</feature>
<feature type="domain" description="ABC transmembrane type-1" evidence="8">
    <location>
        <begin position="79"/>
        <end position="291"/>
    </location>
</feature>
<dbReference type="SUPFAM" id="SSF161098">
    <property type="entry name" value="MetI-like"/>
    <property type="match status" value="1"/>
</dbReference>
<proteinExistence type="inferred from homology"/>
<keyword evidence="6 7" id="KW-0472">Membrane</keyword>
<evidence type="ECO:0000313" key="10">
    <source>
        <dbReference type="Proteomes" id="UP000664385"/>
    </source>
</evidence>
<protein>
    <submittedName>
        <fullName evidence="9">Sugar ABC transporter permease</fullName>
    </submittedName>
</protein>
<sequence>MTITNAPKRRSGSLAKVEARQALGFASPALVGLALFTIVPVVLSIVMSFFDWPTFGERTFNGGANYARLFEDPNFLPALRNTIVFTLLYVPLSVVFSLALAIGLGPRIRGRGALRVLFFIPVVTPMVANVLVWKMLLQPQGLFNGLAQTWFGVELPNFLADKNWAMIMVVVMSVWQGIGYNMLIFSAALEQLPESVMEAARIDGARGFRMTWSIMVPMISPAIFFATIMTMITSLQVFVQPQMLTGGGPGNATQPLVMWIYNQGFKFQDLGLAAAGAWILFALIITVTAIQFKAQKRWVHYEH</sequence>
<dbReference type="PANTHER" id="PTHR30193:SF37">
    <property type="entry name" value="INNER MEMBRANE ABC TRANSPORTER PERMEASE PROTEIN YCJO"/>
    <property type="match status" value="1"/>
</dbReference>
<dbReference type="Pfam" id="PF00528">
    <property type="entry name" value="BPD_transp_1"/>
    <property type="match status" value="1"/>
</dbReference>
<reference evidence="9" key="1">
    <citation type="submission" date="2020-12" db="EMBL/GenBank/DDBJ databases">
        <title>PHA producing bacteria isolated from mangrove.</title>
        <authorList>
            <person name="Zheng W."/>
            <person name="Yu S."/>
            <person name="Huang Y."/>
        </authorList>
    </citation>
    <scope>NUCLEOTIDE SEQUENCE</scope>
    <source>
        <strain evidence="9">GN8-5</strain>
    </source>
</reference>
<dbReference type="RefSeq" id="WP_179411046.1">
    <property type="nucleotide sequence ID" value="NZ_CP063379.1"/>
</dbReference>
<feature type="transmembrane region" description="Helical" evidence="7">
    <location>
        <begin position="210"/>
        <end position="239"/>
    </location>
</feature>
<keyword evidence="4 7" id="KW-0812">Transmembrane</keyword>
<dbReference type="AlphaFoldDB" id="A0A939IRM5"/>
<organism evidence="9 10">
    <name type="scientific">Microbacterium esteraromaticum</name>
    <dbReference type="NCBI Taxonomy" id="57043"/>
    <lineage>
        <taxon>Bacteria</taxon>
        <taxon>Bacillati</taxon>
        <taxon>Actinomycetota</taxon>
        <taxon>Actinomycetes</taxon>
        <taxon>Micrococcales</taxon>
        <taxon>Microbacteriaceae</taxon>
        <taxon>Microbacterium</taxon>
    </lineage>
</organism>
<feature type="transmembrane region" description="Helical" evidence="7">
    <location>
        <begin position="21"/>
        <end position="50"/>
    </location>
</feature>
<feature type="transmembrane region" description="Helical" evidence="7">
    <location>
        <begin position="270"/>
        <end position="290"/>
    </location>
</feature>
<evidence type="ECO:0000259" key="8">
    <source>
        <dbReference type="PROSITE" id="PS50928"/>
    </source>
</evidence>
<keyword evidence="3" id="KW-1003">Cell membrane</keyword>
<dbReference type="Proteomes" id="UP000664385">
    <property type="component" value="Unassembled WGS sequence"/>
</dbReference>
<evidence type="ECO:0000256" key="4">
    <source>
        <dbReference type="ARBA" id="ARBA00022692"/>
    </source>
</evidence>
<dbReference type="PROSITE" id="PS50928">
    <property type="entry name" value="ABC_TM1"/>
    <property type="match status" value="1"/>
</dbReference>
<dbReference type="InterPro" id="IPR000515">
    <property type="entry name" value="MetI-like"/>
</dbReference>
<dbReference type="InterPro" id="IPR051393">
    <property type="entry name" value="ABC_transporter_permease"/>
</dbReference>
<comment type="subcellular location">
    <subcellularLocation>
        <location evidence="1 7">Cell membrane</location>
        <topology evidence="1 7">Multi-pass membrane protein</topology>
    </subcellularLocation>
</comment>